<dbReference type="Pfam" id="PF02657">
    <property type="entry name" value="SufE"/>
    <property type="match status" value="1"/>
</dbReference>
<organism evidence="2">
    <name type="scientific">Arsenophonus endosymbiont of Trialeurodes vaporariorum</name>
    <dbReference type="NCBI Taxonomy" id="235567"/>
    <lineage>
        <taxon>Bacteria</taxon>
        <taxon>Pseudomonadati</taxon>
        <taxon>Pseudomonadota</taxon>
        <taxon>Gammaproteobacteria</taxon>
        <taxon>Enterobacterales</taxon>
        <taxon>Morganellaceae</taxon>
        <taxon>Arsenophonus</taxon>
    </lineage>
</organism>
<dbReference type="EMBL" id="UFQR01000001">
    <property type="protein sequence ID" value="SSW94774.1"/>
    <property type="molecule type" value="Genomic_DNA"/>
</dbReference>
<proteinExistence type="predicted"/>
<reference evidence="2" key="1">
    <citation type="submission" date="2018-04" db="EMBL/GenBank/DDBJ databases">
        <authorList>
            <person name="Go L.Y."/>
            <person name="Mitchell J.A."/>
        </authorList>
    </citation>
    <scope>NUCLEOTIDE SEQUENCE</scope>
    <source>
        <strain evidence="2">ARTV</strain>
    </source>
</reference>
<gene>
    <name evidence="2" type="primary">sufE</name>
    <name evidence="2" type="ORF">ARTV_0304</name>
</gene>
<dbReference type="Gene3D" id="3.90.1010.10">
    <property type="match status" value="1"/>
</dbReference>
<evidence type="ECO:0000313" key="2">
    <source>
        <dbReference type="EMBL" id="SSW94774.1"/>
    </source>
</evidence>
<name>A0A3B0MH81_9GAMM</name>
<dbReference type="PANTHER" id="PTHR43597">
    <property type="entry name" value="SULFUR ACCEPTOR PROTEIN CSDE"/>
    <property type="match status" value="1"/>
</dbReference>
<protein>
    <submittedName>
        <fullName evidence="2">Cysteine desulfuration protein SufE</fullName>
    </submittedName>
</protein>
<dbReference type="NCBIfam" id="NF006792">
    <property type="entry name" value="PRK09296.1"/>
    <property type="match status" value="1"/>
</dbReference>
<accession>A0A3B0MH81</accession>
<sequence length="143" mass="16442">MMSALPDENKLLRNFSRCQNWEERYLYLIELGEKLLPLSYRQKQVKNQLSGCQSQVWIVMEPDSDGRIQFAGDSDAAIVKGLIALVIIIFQNKTGQQILTTDSKTFFQKLSLEQHLTPSRSQGLHAMIRTIRQRTEKIIQSST</sequence>
<feature type="domain" description="Fe-S metabolism associated" evidence="1">
    <location>
        <begin position="13"/>
        <end position="133"/>
    </location>
</feature>
<dbReference type="InterPro" id="IPR003808">
    <property type="entry name" value="Fe-S_metab-assoc_dom"/>
</dbReference>
<evidence type="ECO:0000259" key="1">
    <source>
        <dbReference type="Pfam" id="PF02657"/>
    </source>
</evidence>
<dbReference type="AlphaFoldDB" id="A0A3B0MH81"/>
<dbReference type="SUPFAM" id="SSF82649">
    <property type="entry name" value="SufE/NifU"/>
    <property type="match status" value="1"/>
</dbReference>
<dbReference type="PANTHER" id="PTHR43597:SF3">
    <property type="entry name" value="CYSTEINE DESULFURATION PROTEIN SUFE"/>
    <property type="match status" value="1"/>
</dbReference>